<feature type="region of interest" description="Disordered" evidence="1">
    <location>
        <begin position="111"/>
        <end position="136"/>
    </location>
</feature>
<name>A0A178JG99_9VIBR</name>
<keyword evidence="5" id="KW-1185">Reference proteome</keyword>
<evidence type="ECO:0000313" key="4">
    <source>
        <dbReference type="Proteomes" id="UP000094761"/>
    </source>
</evidence>
<evidence type="ECO:0000256" key="1">
    <source>
        <dbReference type="SAM" id="MobiDB-lite"/>
    </source>
</evidence>
<gene>
    <name evidence="3" type="ORF">AZ468_04630</name>
    <name evidence="2" type="ORF">OPW20_22570</name>
</gene>
<comment type="caution">
    <text evidence="3">The sequence shown here is derived from an EMBL/GenBank/DDBJ whole genome shotgun (WGS) entry which is preliminary data.</text>
</comment>
<protein>
    <submittedName>
        <fullName evidence="3">Uncharacterized protein</fullName>
    </submittedName>
</protein>
<dbReference type="GeneID" id="78074970"/>
<dbReference type="EMBL" id="LUAX01000001">
    <property type="protein sequence ID" value="OAN00417.1"/>
    <property type="molecule type" value="Genomic_DNA"/>
</dbReference>
<evidence type="ECO:0000313" key="2">
    <source>
        <dbReference type="EMBL" id="MDC5742846.1"/>
    </source>
</evidence>
<dbReference type="Proteomes" id="UP001150001">
    <property type="component" value="Unassembled WGS sequence"/>
</dbReference>
<dbReference type="OrthoDB" id="5882013at2"/>
<feature type="compositionally biased region" description="Gly residues" evidence="1">
    <location>
        <begin position="122"/>
        <end position="136"/>
    </location>
</feature>
<accession>A0A178JG99</accession>
<sequence length="136" mass="15086">MFQWTKKSIIKSVARELPPRLAVKYGKRDSYEPEEIDWALGAIGKSNDLNYKNYAYGMLTSHSFFMSLGLSTSFGAHPDFHREVGNILFKQDCDPDIEAYLEYASVHGSTDQYEGKSTQEELGGGDFGGSDDVGGV</sequence>
<dbReference type="Proteomes" id="UP000094761">
    <property type="component" value="Unassembled WGS sequence"/>
</dbReference>
<reference evidence="3 4" key="1">
    <citation type="submission" date="2016-03" db="EMBL/GenBank/DDBJ databases">
        <title>Draft genome sequence of the Vibrio tubiashii subs. europaeus.</title>
        <authorList>
            <person name="Spinard E."/>
            <person name="Dubert J."/>
            <person name="Nelson D.R."/>
            <person name="Barja J.L."/>
        </authorList>
    </citation>
    <scope>NUCLEOTIDE SEQUENCE [LARGE SCALE GENOMIC DNA]</scope>
    <source>
        <strain evidence="4">PP-638</strain>
        <strain evidence="3">PP2-638</strain>
    </source>
</reference>
<reference evidence="2" key="2">
    <citation type="submission" date="2022-11" db="EMBL/GenBank/DDBJ databases">
        <title>Role of the vibriolysin VemA secreted by the emergent pathogen Vibrio europaeus in the colonization of Manila clam mucus.</title>
        <authorList>
            <person name="Martinez C."/>
            <person name="Rodriguez S."/>
            <person name="Vences A."/>
            <person name="Barja J.L."/>
            <person name="Toranzo A.E."/>
            <person name="Dubert J."/>
        </authorList>
    </citation>
    <scope>NUCLEOTIDE SEQUENCE</scope>
    <source>
        <strain evidence="2">3454</strain>
    </source>
</reference>
<proteinExistence type="predicted"/>
<evidence type="ECO:0000313" key="3">
    <source>
        <dbReference type="EMBL" id="OAN00417.1"/>
    </source>
</evidence>
<dbReference type="AlphaFoldDB" id="A0A178JG99"/>
<dbReference type="EMBL" id="JAPFIT010000030">
    <property type="protein sequence ID" value="MDC5742846.1"/>
    <property type="molecule type" value="Genomic_DNA"/>
</dbReference>
<organism evidence="3 4">
    <name type="scientific">Vibrio europaeus</name>
    <dbReference type="NCBI Taxonomy" id="300876"/>
    <lineage>
        <taxon>Bacteria</taxon>
        <taxon>Pseudomonadati</taxon>
        <taxon>Pseudomonadota</taxon>
        <taxon>Gammaproteobacteria</taxon>
        <taxon>Vibrionales</taxon>
        <taxon>Vibrionaceae</taxon>
        <taxon>Vibrio</taxon>
        <taxon>Vibrio oreintalis group</taxon>
    </lineage>
</organism>
<dbReference type="RefSeq" id="WP_069666345.1">
    <property type="nucleotide sequence ID" value="NZ_JAPFIM010000010.1"/>
</dbReference>
<evidence type="ECO:0000313" key="5">
    <source>
        <dbReference type="Proteomes" id="UP001150001"/>
    </source>
</evidence>